<reference evidence="2 3" key="2">
    <citation type="submission" date="2009-02" db="EMBL/GenBank/DDBJ databases">
        <title>Draft genome sequence of Clostridium methylpentosum (DSM 5476).</title>
        <authorList>
            <person name="Sudarsanam P."/>
            <person name="Ley R."/>
            <person name="Guruge J."/>
            <person name="Turnbaugh P.J."/>
            <person name="Mahowald M."/>
            <person name="Liep D."/>
            <person name="Gordon J."/>
        </authorList>
    </citation>
    <scope>NUCLEOTIDE SEQUENCE [LARGE SCALE GENOMIC DNA]</scope>
    <source>
        <strain evidence="2 3">DSM 5476</strain>
    </source>
</reference>
<comment type="caution">
    <text evidence="2">The sequence shown here is derived from an EMBL/GenBank/DDBJ whole genome shotgun (WGS) entry which is preliminary data.</text>
</comment>
<sequence length="80" mass="9135">MALPVVLTFSPCRHVDRLKTDSSDPTPVFKKFTGSASVPPQPVRRLQPNFTDFGQPYSIRFAAVYSSIISLFFSYIEWYD</sequence>
<dbReference type="STRING" id="537013.CLOSTMETH_00357"/>
<name>C0E959_9FIRM</name>
<gene>
    <name evidence="2" type="ORF">CLOSTMETH_00357</name>
</gene>
<keyword evidence="1" id="KW-1133">Transmembrane helix</keyword>
<protein>
    <submittedName>
        <fullName evidence="2">Uncharacterized protein</fullName>
    </submittedName>
</protein>
<dbReference type="EMBL" id="ACEC01000017">
    <property type="protein sequence ID" value="EEG32001.1"/>
    <property type="molecule type" value="Genomic_DNA"/>
</dbReference>
<dbReference type="Proteomes" id="UP000003340">
    <property type="component" value="Unassembled WGS sequence"/>
</dbReference>
<feature type="transmembrane region" description="Helical" evidence="1">
    <location>
        <begin position="57"/>
        <end position="76"/>
    </location>
</feature>
<dbReference type="AlphaFoldDB" id="C0E959"/>
<organism evidence="2 3">
    <name type="scientific">[Clostridium] methylpentosum DSM 5476</name>
    <dbReference type="NCBI Taxonomy" id="537013"/>
    <lineage>
        <taxon>Bacteria</taxon>
        <taxon>Bacillati</taxon>
        <taxon>Bacillota</taxon>
        <taxon>Clostridia</taxon>
        <taxon>Eubacteriales</taxon>
        <taxon>Oscillospiraceae</taxon>
        <taxon>Oscillospiraceae incertae sedis</taxon>
    </lineage>
</organism>
<evidence type="ECO:0000313" key="3">
    <source>
        <dbReference type="Proteomes" id="UP000003340"/>
    </source>
</evidence>
<proteinExistence type="predicted"/>
<dbReference type="HOGENOM" id="CLU_2583536_0_0_9"/>
<evidence type="ECO:0000256" key="1">
    <source>
        <dbReference type="SAM" id="Phobius"/>
    </source>
</evidence>
<reference evidence="2 3" key="1">
    <citation type="submission" date="2009-01" db="EMBL/GenBank/DDBJ databases">
        <authorList>
            <person name="Fulton L."/>
            <person name="Clifton S."/>
            <person name="Fulton B."/>
            <person name="Xu J."/>
            <person name="Minx P."/>
            <person name="Pepin K.H."/>
            <person name="Johnson M."/>
            <person name="Bhonagiri V."/>
            <person name="Nash W.E."/>
            <person name="Mardis E.R."/>
            <person name="Wilson R.K."/>
        </authorList>
    </citation>
    <scope>NUCLEOTIDE SEQUENCE [LARGE SCALE GENOMIC DNA]</scope>
    <source>
        <strain evidence="2 3">DSM 5476</strain>
    </source>
</reference>
<keyword evidence="1" id="KW-0472">Membrane</keyword>
<evidence type="ECO:0000313" key="2">
    <source>
        <dbReference type="EMBL" id="EEG32001.1"/>
    </source>
</evidence>
<keyword evidence="1" id="KW-0812">Transmembrane</keyword>
<keyword evidence="3" id="KW-1185">Reference proteome</keyword>
<accession>C0E959</accession>